<evidence type="ECO:0008006" key="3">
    <source>
        <dbReference type="Google" id="ProtNLM"/>
    </source>
</evidence>
<dbReference type="PANTHER" id="PTHR37734:SF1">
    <property type="entry name" value="LARGE RIBOSOMAL RNA SUBUNIT ACCUMULATION PROTEIN YCED HOMOLOG 2, CHLOROPLASTIC"/>
    <property type="match status" value="1"/>
</dbReference>
<name>A0AAN9LWD6_PHACN</name>
<dbReference type="InterPro" id="IPR003772">
    <property type="entry name" value="YceD"/>
</dbReference>
<dbReference type="InterPro" id="IPR044985">
    <property type="entry name" value="YceD_plant"/>
</dbReference>
<accession>A0AAN9LWD6</accession>
<proteinExistence type="predicted"/>
<comment type="caution">
    <text evidence="1">The sequence shown here is derived from an EMBL/GenBank/DDBJ whole genome shotgun (WGS) entry which is preliminary data.</text>
</comment>
<evidence type="ECO:0000313" key="1">
    <source>
        <dbReference type="EMBL" id="KAK7341338.1"/>
    </source>
</evidence>
<sequence>MANAGNLISPRSSNPIFNPYHSIDKLKTFRLLSRIHSYYNATVTVTASSKRKDGFKSPLIGKNASRAARRLITISPSDGRYSGDWTSDYLVSLQDLDLQDLIEDDDNSHRKKNAQVFINLTVQKHASFGLSVDGRVTTSFTRKCSNCSTPYCRQIVAKFNVWVLIAPKDERKLPLPEIGDDPNVIYVRPGHEVDLDSLVQDAIRLNSAVKDSCSELCEKTEGTIQYITGETQASVDKRWSRLLALKKRNL</sequence>
<dbReference type="AlphaFoldDB" id="A0AAN9LWD6"/>
<evidence type="ECO:0000313" key="2">
    <source>
        <dbReference type="Proteomes" id="UP001374584"/>
    </source>
</evidence>
<dbReference type="PANTHER" id="PTHR37734">
    <property type="entry name" value="LARGE RIBOSOMAL RNA SUBUNIT ACCUMULATION PROTEIN YCED HOMOLOG 2, CHLOROPLASTIC"/>
    <property type="match status" value="1"/>
</dbReference>
<dbReference type="Pfam" id="PF02620">
    <property type="entry name" value="YceD"/>
    <property type="match status" value="1"/>
</dbReference>
<organism evidence="1 2">
    <name type="scientific">Phaseolus coccineus</name>
    <name type="common">Scarlet runner bean</name>
    <name type="synonym">Phaseolus multiflorus</name>
    <dbReference type="NCBI Taxonomy" id="3886"/>
    <lineage>
        <taxon>Eukaryota</taxon>
        <taxon>Viridiplantae</taxon>
        <taxon>Streptophyta</taxon>
        <taxon>Embryophyta</taxon>
        <taxon>Tracheophyta</taxon>
        <taxon>Spermatophyta</taxon>
        <taxon>Magnoliopsida</taxon>
        <taxon>eudicotyledons</taxon>
        <taxon>Gunneridae</taxon>
        <taxon>Pentapetalae</taxon>
        <taxon>rosids</taxon>
        <taxon>fabids</taxon>
        <taxon>Fabales</taxon>
        <taxon>Fabaceae</taxon>
        <taxon>Papilionoideae</taxon>
        <taxon>50 kb inversion clade</taxon>
        <taxon>NPAAA clade</taxon>
        <taxon>indigoferoid/millettioid clade</taxon>
        <taxon>Phaseoleae</taxon>
        <taxon>Phaseolus</taxon>
    </lineage>
</organism>
<reference evidence="1 2" key="1">
    <citation type="submission" date="2024-01" db="EMBL/GenBank/DDBJ databases">
        <title>The genomes of 5 underutilized Papilionoideae crops provide insights into root nodulation and disease resistanc.</title>
        <authorList>
            <person name="Jiang F."/>
        </authorList>
    </citation>
    <scope>NUCLEOTIDE SEQUENCE [LARGE SCALE GENOMIC DNA]</scope>
    <source>
        <strain evidence="1">JINMINGXINNONG_FW02</strain>
        <tissue evidence="1">Leaves</tissue>
    </source>
</reference>
<gene>
    <name evidence="1" type="ORF">VNO80_24264</name>
</gene>
<keyword evidence="2" id="KW-1185">Reference proteome</keyword>
<dbReference type="EMBL" id="JAYMYR010000009">
    <property type="protein sequence ID" value="KAK7341338.1"/>
    <property type="molecule type" value="Genomic_DNA"/>
</dbReference>
<dbReference type="Proteomes" id="UP001374584">
    <property type="component" value="Unassembled WGS sequence"/>
</dbReference>
<protein>
    <recommendedName>
        <fullName evidence="3">Large ribosomal RNA subunit accumulation protein YCED homolog 2, chloroplastic</fullName>
    </recommendedName>
</protein>